<feature type="domain" description="GGDEF" evidence="2">
    <location>
        <begin position="121"/>
        <end position="224"/>
    </location>
</feature>
<gene>
    <name evidence="3" type="ORF">E6K81_08235</name>
</gene>
<dbReference type="EMBL" id="VBPB01000118">
    <property type="protein sequence ID" value="TMQ72166.1"/>
    <property type="molecule type" value="Genomic_DNA"/>
</dbReference>
<accession>A0A538U8E5</accession>
<comment type="caution">
    <text evidence="3">The sequence shown here is derived from an EMBL/GenBank/DDBJ whole genome shotgun (WGS) entry which is preliminary data.</text>
</comment>
<dbReference type="SUPFAM" id="SSF55073">
    <property type="entry name" value="Nucleotide cyclase"/>
    <property type="match status" value="1"/>
</dbReference>
<feature type="transmembrane region" description="Helical" evidence="1">
    <location>
        <begin position="88"/>
        <end position="107"/>
    </location>
</feature>
<dbReference type="InterPro" id="IPR000160">
    <property type="entry name" value="GGDEF_dom"/>
</dbReference>
<dbReference type="AlphaFoldDB" id="A0A538U8E5"/>
<dbReference type="Gene3D" id="3.30.70.270">
    <property type="match status" value="1"/>
</dbReference>
<name>A0A538U8E5_UNCEI</name>
<reference evidence="3 4" key="1">
    <citation type="journal article" date="2019" name="Nat. Microbiol.">
        <title>Mediterranean grassland soil C-N compound turnover is dependent on rainfall and depth, and is mediated by genomically divergent microorganisms.</title>
        <authorList>
            <person name="Diamond S."/>
            <person name="Andeer P.F."/>
            <person name="Li Z."/>
            <person name="Crits-Christoph A."/>
            <person name="Burstein D."/>
            <person name="Anantharaman K."/>
            <person name="Lane K.R."/>
            <person name="Thomas B.C."/>
            <person name="Pan C."/>
            <person name="Northen T.R."/>
            <person name="Banfield J.F."/>
        </authorList>
    </citation>
    <scope>NUCLEOTIDE SEQUENCE [LARGE SCALE GENOMIC DNA]</scope>
    <source>
        <strain evidence="3">WS_11</strain>
    </source>
</reference>
<proteinExistence type="predicted"/>
<keyword evidence="1" id="KW-0472">Membrane</keyword>
<evidence type="ECO:0000259" key="2">
    <source>
        <dbReference type="Pfam" id="PF00990"/>
    </source>
</evidence>
<keyword evidence="1" id="KW-1133">Transmembrane helix</keyword>
<dbReference type="InterPro" id="IPR043128">
    <property type="entry name" value="Rev_trsase/Diguanyl_cyclase"/>
</dbReference>
<protein>
    <submittedName>
        <fullName evidence="3">Diguanylate cyclase</fullName>
    </submittedName>
</protein>
<evidence type="ECO:0000313" key="4">
    <source>
        <dbReference type="Proteomes" id="UP000319771"/>
    </source>
</evidence>
<feature type="transmembrane region" description="Helical" evidence="1">
    <location>
        <begin position="58"/>
        <end position="76"/>
    </location>
</feature>
<sequence>MKYSRFEWLAMLVGSASIAGAVLATSRHGVPVEEGLAQALLLLVLVGAVHWGRRGGSIMAGIAAAAYLAMRVPLLVRDGLSADVAGLLVTHLFTYGVVGIGGGELCGRVRYLLARLESAENIDEPTALFNQRAITPVLCAMVGRYERYGESFAIVTIAIGDEAVTRPKSGPQRLLLLSVASRIRSGVRLVDDVARMDDGRFLIVMPHTPKAGAKVAAERLSGSVVRLLGASPEAVRTEILAVDGDLAAIRALSGLPKLPEGPAASDVAA</sequence>
<keyword evidence="1" id="KW-0812">Transmembrane</keyword>
<feature type="transmembrane region" description="Helical" evidence="1">
    <location>
        <begin position="34"/>
        <end position="51"/>
    </location>
</feature>
<dbReference type="Pfam" id="PF00990">
    <property type="entry name" value="GGDEF"/>
    <property type="match status" value="1"/>
</dbReference>
<evidence type="ECO:0000256" key="1">
    <source>
        <dbReference type="SAM" id="Phobius"/>
    </source>
</evidence>
<dbReference type="InterPro" id="IPR029787">
    <property type="entry name" value="Nucleotide_cyclase"/>
</dbReference>
<evidence type="ECO:0000313" key="3">
    <source>
        <dbReference type="EMBL" id="TMQ72166.1"/>
    </source>
</evidence>
<dbReference type="Proteomes" id="UP000319771">
    <property type="component" value="Unassembled WGS sequence"/>
</dbReference>
<organism evidence="3 4">
    <name type="scientific">Eiseniibacteriota bacterium</name>
    <dbReference type="NCBI Taxonomy" id="2212470"/>
    <lineage>
        <taxon>Bacteria</taxon>
        <taxon>Candidatus Eiseniibacteriota</taxon>
    </lineage>
</organism>